<proteinExistence type="predicted"/>
<feature type="region of interest" description="Disordered" evidence="7">
    <location>
        <begin position="681"/>
        <end position="702"/>
    </location>
</feature>
<evidence type="ECO:0000256" key="4">
    <source>
        <dbReference type="ARBA" id="ARBA00022737"/>
    </source>
</evidence>
<dbReference type="FunFam" id="2.120.10.80:FF:000049">
    <property type="entry name" value="Cell polarity protein (Tea1)"/>
    <property type="match status" value="1"/>
</dbReference>
<dbReference type="PANTHER" id="PTHR46093:SF18">
    <property type="entry name" value="FIBRONECTIN TYPE-III DOMAIN-CONTAINING PROTEIN"/>
    <property type="match status" value="1"/>
</dbReference>
<keyword evidence="4" id="KW-0677">Repeat</keyword>
<evidence type="ECO:0000256" key="6">
    <source>
        <dbReference type="SAM" id="Coils"/>
    </source>
</evidence>
<dbReference type="PANTHER" id="PTHR46093">
    <property type="entry name" value="ACYL-COA-BINDING DOMAIN-CONTAINING PROTEIN 5"/>
    <property type="match status" value="1"/>
</dbReference>
<accession>A0A9N8VLI0</accession>
<evidence type="ECO:0000256" key="7">
    <source>
        <dbReference type="SAM" id="MobiDB-lite"/>
    </source>
</evidence>
<evidence type="ECO:0000256" key="5">
    <source>
        <dbReference type="ARBA" id="ARBA00023054"/>
    </source>
</evidence>
<dbReference type="InterPro" id="IPR006652">
    <property type="entry name" value="Kelch_1"/>
</dbReference>
<dbReference type="Pfam" id="PF24681">
    <property type="entry name" value="Kelch_KLHDC2_KLHL20_DRC7"/>
    <property type="match status" value="2"/>
</dbReference>
<reference evidence="8" key="1">
    <citation type="submission" date="2021-06" db="EMBL/GenBank/DDBJ databases">
        <authorList>
            <person name="Kallberg Y."/>
            <person name="Tangrot J."/>
            <person name="Rosling A."/>
        </authorList>
    </citation>
    <scope>NUCLEOTIDE SEQUENCE</scope>
    <source>
        <strain evidence="8">AZ414A</strain>
    </source>
</reference>
<keyword evidence="9" id="KW-1185">Reference proteome</keyword>
<dbReference type="GO" id="GO:0005737">
    <property type="term" value="C:cytoplasm"/>
    <property type="evidence" value="ECO:0007669"/>
    <property type="project" value="UniProtKB-SubCell"/>
</dbReference>
<feature type="compositionally biased region" description="Low complexity" evidence="7">
    <location>
        <begin position="685"/>
        <end position="701"/>
    </location>
</feature>
<dbReference type="Proteomes" id="UP000789706">
    <property type="component" value="Unassembled WGS sequence"/>
</dbReference>
<feature type="compositionally biased region" description="Polar residues" evidence="7">
    <location>
        <begin position="555"/>
        <end position="567"/>
    </location>
</feature>
<keyword evidence="5 6" id="KW-0175">Coiled coil</keyword>
<evidence type="ECO:0000256" key="2">
    <source>
        <dbReference type="ARBA" id="ARBA00022441"/>
    </source>
</evidence>
<evidence type="ECO:0000313" key="9">
    <source>
        <dbReference type="Proteomes" id="UP000789706"/>
    </source>
</evidence>
<dbReference type="InterPro" id="IPR015915">
    <property type="entry name" value="Kelch-typ_b-propeller"/>
</dbReference>
<feature type="compositionally biased region" description="Acidic residues" evidence="7">
    <location>
        <begin position="509"/>
        <end position="554"/>
    </location>
</feature>
<name>A0A9N8VLI0_9GLOM</name>
<dbReference type="Gene3D" id="2.120.10.80">
    <property type="entry name" value="Kelch-type beta propeller"/>
    <property type="match status" value="2"/>
</dbReference>
<protein>
    <submittedName>
        <fullName evidence="8">5924_t:CDS:1</fullName>
    </submittedName>
</protein>
<feature type="coiled-coil region" evidence="6">
    <location>
        <begin position="823"/>
        <end position="1018"/>
    </location>
</feature>
<dbReference type="InterPro" id="IPR011043">
    <property type="entry name" value="Gal_Oxase/kelch_b-propeller"/>
</dbReference>
<dbReference type="EMBL" id="CAJVPK010000125">
    <property type="protein sequence ID" value="CAG8454573.1"/>
    <property type="molecule type" value="Genomic_DNA"/>
</dbReference>
<feature type="compositionally biased region" description="Low complexity" evidence="7">
    <location>
        <begin position="366"/>
        <end position="384"/>
    </location>
</feature>
<dbReference type="SUPFAM" id="SSF50965">
    <property type="entry name" value="Galactose oxidase, central domain"/>
    <property type="match status" value="1"/>
</dbReference>
<feature type="region of interest" description="Disordered" evidence="7">
    <location>
        <begin position="353"/>
        <end position="407"/>
    </location>
</feature>
<evidence type="ECO:0000256" key="3">
    <source>
        <dbReference type="ARBA" id="ARBA00022490"/>
    </source>
</evidence>
<dbReference type="OrthoDB" id="45365at2759"/>
<feature type="coiled-coil region" evidence="6">
    <location>
        <begin position="574"/>
        <end position="602"/>
    </location>
</feature>
<comment type="caution">
    <text evidence="8">The sequence shown here is derived from an EMBL/GenBank/DDBJ whole genome shotgun (WGS) entry which is preliminary data.</text>
</comment>
<dbReference type="SMART" id="SM00612">
    <property type="entry name" value="Kelch"/>
    <property type="match status" value="2"/>
</dbReference>
<evidence type="ECO:0000256" key="1">
    <source>
        <dbReference type="ARBA" id="ARBA00004496"/>
    </source>
</evidence>
<evidence type="ECO:0000313" key="8">
    <source>
        <dbReference type="EMBL" id="CAG8454573.1"/>
    </source>
</evidence>
<gene>
    <name evidence="8" type="ORF">DEBURN_LOCUS2340</name>
</gene>
<keyword evidence="3" id="KW-0963">Cytoplasm</keyword>
<feature type="region of interest" description="Disordered" evidence="7">
    <location>
        <begin position="509"/>
        <end position="567"/>
    </location>
</feature>
<keyword evidence="2" id="KW-0880">Kelch repeat</keyword>
<sequence length="1080" mass="124369">MNSTTTTNVTRSKPNIRSYPWCQKNLNLLNPFSRYDFSMSDRSINDELFVFGGLTQENATNDLYSIDITTLNVNLLTASGEIPKKYRHTQFIYENNIIVFGGVSENPENKSDGNIYLLNTFSRAWSKYTVNGNSPDNLVGYASTIIGSTIYVFGGQNLGNYFNELMCLNLKSLKLRRKRSKLKFSLGRSRANSVVLRWEVVNSVNKGPSSRSGHSACAYDNKIYIFGGTDGRKCFNDIWSFNVETGIWTELSCIGYFPEPRERHAAILVDDVLYVFGGKTQENEELGDLAAFRIANQRWYRFPQMGPSPSPRYGLAMSAINDKIYVFGGDSQKIPKPGSDGCIHILDTSGVPPILMQRDTNSPRQSIESTRSTRSDSTASRISIAGPQVDTEKSQEQQQKLSSSHKISFDFRSNKAKPNLVIKVPSITEFTKHIDEKSLPPTVILQDNSIQENINPSKEINNNINISNSEFVDSTDDFEDSEEHEQDITQEVFVSKRDSLLNTIIEESEEEEIYEESEDEEESVIYEEPDDEYEEPEYEEYEERPENEEEEENINSEVQSLRESSNGTDTFYTISQAESEIINNLEDENNLEENDFEEVVSNNFEEDDDQMDEYIRNDLIERKVNKKPISPRDYRRPNSQLSHYDIQPLESKTYLARRREMNNRLSDVNINIVPSISTPDKESFMMSASESTESDTSNESNMRPKLHAELDLAKKSGYTSNLVRGENSFEDVDIEVLMKDMGEPGSEKYKVMQSIIRMKKELVKAKETIAIQAQIASEKMSIAEKERTAALKEVSLYKKKLDELKSTTTNTEGIINSQEMQKTANLESQLSRVLKENKLLSNQLLKYYKKNEKERTKAMASKEKENFENIRMEISSKSREQMLPKLQVLRDRVSNSELKLEESNCNLTKVNSELQKSKENSKESQVELKNLKGSLESHYILFQQINNSINFTNEKTDKLEKLLKRLRNDKLQYETEIAELKIELELKSNEVKLIEDKLEEMETLLENIQNEGRILRLMLQESIKDLFKFSQEKKIKSGENDDDEKVENIENIWQLMKIKQLEEELKYLKNLQNEKTDVYI</sequence>
<organism evidence="8 9">
    <name type="scientific">Diversispora eburnea</name>
    <dbReference type="NCBI Taxonomy" id="1213867"/>
    <lineage>
        <taxon>Eukaryota</taxon>
        <taxon>Fungi</taxon>
        <taxon>Fungi incertae sedis</taxon>
        <taxon>Mucoromycota</taxon>
        <taxon>Glomeromycotina</taxon>
        <taxon>Glomeromycetes</taxon>
        <taxon>Diversisporales</taxon>
        <taxon>Diversisporaceae</taxon>
        <taxon>Diversispora</taxon>
    </lineage>
</organism>
<comment type="subcellular location">
    <subcellularLocation>
        <location evidence="1">Cytoplasm</location>
    </subcellularLocation>
</comment>
<dbReference type="AlphaFoldDB" id="A0A9N8VLI0"/>